<reference evidence="1 2" key="1">
    <citation type="journal article" date="2020" name="BMC Genomics">
        <title>Intraspecific diversification of the crop wild relative Brassica cretica Lam. using demographic model selection.</title>
        <authorList>
            <person name="Kioukis A."/>
            <person name="Michalopoulou V.A."/>
            <person name="Briers L."/>
            <person name="Pirintsos S."/>
            <person name="Studholme D.J."/>
            <person name="Pavlidis P."/>
            <person name="Sarris P.F."/>
        </authorList>
    </citation>
    <scope>NUCLEOTIDE SEQUENCE [LARGE SCALE GENOMIC DNA]</scope>
    <source>
        <strain evidence="2">cv. PFS-1207/04</strain>
    </source>
</reference>
<protein>
    <submittedName>
        <fullName evidence="1">Uncharacterized protein</fullName>
    </submittedName>
</protein>
<proteinExistence type="predicted"/>
<comment type="caution">
    <text evidence="1">The sequence shown here is derived from an EMBL/GenBank/DDBJ whole genome shotgun (WGS) entry which is preliminary data.</text>
</comment>
<sequence>MFRPCFVIADQDVNLGNWSRGEEKLLSLRRSSFSASFPSKHKMLMLSKFGSDELTVLLVAIGELVTLFDRLRTLYIDDAGTFVTSGRRFPVMPRLISYTRTKPTGHIDGALGEVSPIAKAVKSRARFRATGLSPLLAFPRPRAPGRLPLVFPTGAPPLDGEQDCLLACPTPLLVWPLPRSMELDLEPGAEATPGLPLVAETGLSDTEVRRFGGASKEKPGISRGFQGFDDFTVGVGEVPRDGALLETIDEPVGVGVGEVPREGALLETINGPVGVGDLRVGVADLDKGFLQGAEEG</sequence>
<gene>
    <name evidence="1" type="ORF">DY000_02051122</name>
</gene>
<organism evidence="1 2">
    <name type="scientific">Brassica cretica</name>
    <name type="common">Mustard</name>
    <dbReference type="NCBI Taxonomy" id="69181"/>
    <lineage>
        <taxon>Eukaryota</taxon>
        <taxon>Viridiplantae</taxon>
        <taxon>Streptophyta</taxon>
        <taxon>Embryophyta</taxon>
        <taxon>Tracheophyta</taxon>
        <taxon>Spermatophyta</taxon>
        <taxon>Magnoliopsida</taxon>
        <taxon>eudicotyledons</taxon>
        <taxon>Gunneridae</taxon>
        <taxon>Pentapetalae</taxon>
        <taxon>rosids</taxon>
        <taxon>malvids</taxon>
        <taxon>Brassicales</taxon>
        <taxon>Brassicaceae</taxon>
        <taxon>Brassiceae</taxon>
        <taxon>Brassica</taxon>
    </lineage>
</organism>
<accession>A0ABQ7F0M6</accession>
<keyword evidence="2" id="KW-1185">Reference proteome</keyword>
<dbReference type="EMBL" id="QGKV02000297">
    <property type="protein sequence ID" value="KAF3609443.1"/>
    <property type="molecule type" value="Genomic_DNA"/>
</dbReference>
<evidence type="ECO:0000313" key="1">
    <source>
        <dbReference type="EMBL" id="KAF3609443.1"/>
    </source>
</evidence>
<name>A0ABQ7F0M6_BRACR</name>
<dbReference type="Proteomes" id="UP000266723">
    <property type="component" value="Unassembled WGS sequence"/>
</dbReference>
<evidence type="ECO:0000313" key="2">
    <source>
        <dbReference type="Proteomes" id="UP000266723"/>
    </source>
</evidence>